<keyword evidence="2" id="KW-0812">Transmembrane</keyword>
<reference evidence="6 7" key="1">
    <citation type="submission" date="2021-04" db="EMBL/GenBank/DDBJ databases">
        <title>Draft genome sequence of Paenibacillus cisolokensis, LC2-13A.</title>
        <authorList>
            <person name="Uke A."/>
            <person name="Chhe C."/>
            <person name="Baramee S."/>
            <person name="Kosugi A."/>
        </authorList>
    </citation>
    <scope>NUCLEOTIDE SEQUENCE [LARGE SCALE GENOMIC DNA]</scope>
    <source>
        <strain evidence="6 7">LC2-13A</strain>
    </source>
</reference>
<evidence type="ECO:0000256" key="3">
    <source>
        <dbReference type="ARBA" id="ARBA00022989"/>
    </source>
</evidence>
<keyword evidence="7" id="KW-1185">Reference proteome</keyword>
<comment type="caution">
    <text evidence="6">The sequence shown here is derived from an EMBL/GenBank/DDBJ whole genome shotgun (WGS) entry which is preliminary data.</text>
</comment>
<keyword evidence="4" id="KW-0472">Membrane</keyword>
<evidence type="ECO:0000313" key="6">
    <source>
        <dbReference type="EMBL" id="GIQ65926.1"/>
    </source>
</evidence>
<dbReference type="Proteomes" id="UP000680304">
    <property type="component" value="Unassembled WGS sequence"/>
</dbReference>
<keyword evidence="3" id="KW-1133">Transmembrane helix</keyword>
<dbReference type="EMBL" id="BOVJ01000158">
    <property type="protein sequence ID" value="GIQ65926.1"/>
    <property type="molecule type" value="Genomic_DNA"/>
</dbReference>
<sequence>MGSLVVGSLGRSLPFGIVTVDLPEQAMNMLNDRDVQMVLHIPPDFSSQLQVPGGQASLKYWINESNPFMIKSIMQSVASQVTAAVDKQAIAAGAEAILTPMNVPADRVKEIAAALSERVVSDIRFTNPVQGMANQMLPMMMVLASYVGSMIMAMNIQQSSQAIGSAFTAWQNSARAPLSTSYPPLSSRCSRHR</sequence>
<name>A0ABQ4NDI3_9BACL</name>
<dbReference type="Gene3D" id="3.40.1710.10">
    <property type="entry name" value="abc type-2 transporter like domain"/>
    <property type="match status" value="1"/>
</dbReference>
<evidence type="ECO:0000313" key="7">
    <source>
        <dbReference type="Proteomes" id="UP000680304"/>
    </source>
</evidence>
<evidence type="ECO:0000256" key="4">
    <source>
        <dbReference type="ARBA" id="ARBA00023136"/>
    </source>
</evidence>
<dbReference type="InterPro" id="IPR013525">
    <property type="entry name" value="ABC2_TM"/>
</dbReference>
<comment type="subcellular location">
    <subcellularLocation>
        <location evidence="1">Membrane</location>
        <topology evidence="1">Multi-pass membrane protein</topology>
    </subcellularLocation>
</comment>
<accession>A0ABQ4NDI3</accession>
<evidence type="ECO:0000259" key="5">
    <source>
        <dbReference type="Pfam" id="PF12698"/>
    </source>
</evidence>
<gene>
    <name evidence="6" type="ORF">PACILC2_44940</name>
</gene>
<feature type="domain" description="ABC-2 type transporter transmembrane" evidence="5">
    <location>
        <begin position="21"/>
        <end position="156"/>
    </location>
</feature>
<dbReference type="Pfam" id="PF12698">
    <property type="entry name" value="ABC2_membrane_3"/>
    <property type="match status" value="1"/>
</dbReference>
<proteinExistence type="predicted"/>
<evidence type="ECO:0000256" key="2">
    <source>
        <dbReference type="ARBA" id="ARBA00022692"/>
    </source>
</evidence>
<evidence type="ECO:0000256" key="1">
    <source>
        <dbReference type="ARBA" id="ARBA00004141"/>
    </source>
</evidence>
<protein>
    <recommendedName>
        <fullName evidence="5">ABC-2 type transporter transmembrane domain-containing protein</fullName>
    </recommendedName>
</protein>
<organism evidence="6 7">
    <name type="scientific">Paenibacillus cisolokensis</name>
    <dbReference type="NCBI Taxonomy" id="1658519"/>
    <lineage>
        <taxon>Bacteria</taxon>
        <taxon>Bacillati</taxon>
        <taxon>Bacillota</taxon>
        <taxon>Bacilli</taxon>
        <taxon>Bacillales</taxon>
        <taxon>Paenibacillaceae</taxon>
        <taxon>Paenibacillus</taxon>
    </lineage>
</organism>